<accession>A0A2P2QEW3</accession>
<dbReference type="EMBL" id="GGEC01085034">
    <property type="protein sequence ID" value="MBX65518.1"/>
    <property type="molecule type" value="Transcribed_RNA"/>
</dbReference>
<evidence type="ECO:0000313" key="1">
    <source>
        <dbReference type="EMBL" id="MBX65518.1"/>
    </source>
</evidence>
<proteinExistence type="predicted"/>
<organism evidence="1">
    <name type="scientific">Rhizophora mucronata</name>
    <name type="common">Asiatic mangrove</name>
    <dbReference type="NCBI Taxonomy" id="61149"/>
    <lineage>
        <taxon>Eukaryota</taxon>
        <taxon>Viridiplantae</taxon>
        <taxon>Streptophyta</taxon>
        <taxon>Embryophyta</taxon>
        <taxon>Tracheophyta</taxon>
        <taxon>Spermatophyta</taxon>
        <taxon>Magnoliopsida</taxon>
        <taxon>eudicotyledons</taxon>
        <taxon>Gunneridae</taxon>
        <taxon>Pentapetalae</taxon>
        <taxon>rosids</taxon>
        <taxon>fabids</taxon>
        <taxon>Malpighiales</taxon>
        <taxon>Rhizophoraceae</taxon>
        <taxon>Rhizophora</taxon>
    </lineage>
</organism>
<sequence>MFNFHLILHLASHNSLCNKPFKSRVLLYFLDGRPSLKVRATFLLPQSKTLH</sequence>
<name>A0A2P2QEW3_RHIMU</name>
<protein>
    <submittedName>
        <fullName evidence="1">Uncharacterized protein</fullName>
    </submittedName>
</protein>
<reference evidence="1" key="1">
    <citation type="submission" date="2018-02" db="EMBL/GenBank/DDBJ databases">
        <title>Rhizophora mucronata_Transcriptome.</title>
        <authorList>
            <person name="Meera S.P."/>
            <person name="Sreeshan A."/>
            <person name="Augustine A."/>
        </authorList>
    </citation>
    <scope>NUCLEOTIDE SEQUENCE</scope>
    <source>
        <tissue evidence="1">Leaf</tissue>
    </source>
</reference>
<dbReference type="AlphaFoldDB" id="A0A2P2QEW3"/>